<dbReference type="KEGG" id="ahel:Q31a_51200"/>
<keyword evidence="2" id="KW-1185">Reference proteome</keyword>
<dbReference type="Gene3D" id="2.40.10.270">
    <property type="entry name" value="Bacteriophage SPP1 head-tail adaptor protein"/>
    <property type="match status" value="1"/>
</dbReference>
<evidence type="ECO:0000313" key="1">
    <source>
        <dbReference type="EMBL" id="QDV26741.1"/>
    </source>
</evidence>
<dbReference type="InterPro" id="IPR008767">
    <property type="entry name" value="Phage_SPP1_head-tail_adaptor"/>
</dbReference>
<sequence length="112" mass="12912">MAPVRQQSRFRHRVGFQSRDETLDDLGRAKRGADDWTTYARRWAEVKELSGREAERAKQIAADASIAVAIRWFPNVKPTDRLTFRGRVLEIKAILDPDSTQRELTILCGEDR</sequence>
<protein>
    <submittedName>
        <fullName evidence="1">Phage head-tail joining protein</fullName>
    </submittedName>
</protein>
<dbReference type="EMBL" id="CP036298">
    <property type="protein sequence ID" value="QDV26741.1"/>
    <property type="molecule type" value="Genomic_DNA"/>
</dbReference>
<organism evidence="1 2">
    <name type="scientific">Aureliella helgolandensis</name>
    <dbReference type="NCBI Taxonomy" id="2527968"/>
    <lineage>
        <taxon>Bacteria</taxon>
        <taxon>Pseudomonadati</taxon>
        <taxon>Planctomycetota</taxon>
        <taxon>Planctomycetia</taxon>
        <taxon>Pirellulales</taxon>
        <taxon>Pirellulaceae</taxon>
        <taxon>Aureliella</taxon>
    </lineage>
</organism>
<dbReference type="Proteomes" id="UP000318017">
    <property type="component" value="Chromosome"/>
</dbReference>
<dbReference type="AlphaFoldDB" id="A0A518GDR7"/>
<evidence type="ECO:0000313" key="2">
    <source>
        <dbReference type="Proteomes" id="UP000318017"/>
    </source>
</evidence>
<dbReference type="OrthoDB" id="285210at2"/>
<accession>A0A518GDR7</accession>
<dbReference type="RefSeq" id="WP_145083096.1">
    <property type="nucleotide sequence ID" value="NZ_CP036298.1"/>
</dbReference>
<proteinExistence type="predicted"/>
<dbReference type="NCBIfam" id="TIGR01563">
    <property type="entry name" value="gp16_SPP1"/>
    <property type="match status" value="1"/>
</dbReference>
<dbReference type="Pfam" id="PF05521">
    <property type="entry name" value="Phage_HCP"/>
    <property type="match status" value="1"/>
</dbReference>
<reference evidence="1 2" key="1">
    <citation type="submission" date="2019-02" db="EMBL/GenBank/DDBJ databases">
        <title>Deep-cultivation of Planctomycetes and their phenomic and genomic characterization uncovers novel biology.</title>
        <authorList>
            <person name="Wiegand S."/>
            <person name="Jogler M."/>
            <person name="Boedeker C."/>
            <person name="Pinto D."/>
            <person name="Vollmers J."/>
            <person name="Rivas-Marin E."/>
            <person name="Kohn T."/>
            <person name="Peeters S.H."/>
            <person name="Heuer A."/>
            <person name="Rast P."/>
            <person name="Oberbeckmann S."/>
            <person name="Bunk B."/>
            <person name="Jeske O."/>
            <person name="Meyerdierks A."/>
            <person name="Storesund J.E."/>
            <person name="Kallscheuer N."/>
            <person name="Luecker S."/>
            <person name="Lage O.M."/>
            <person name="Pohl T."/>
            <person name="Merkel B.J."/>
            <person name="Hornburger P."/>
            <person name="Mueller R.-W."/>
            <person name="Bruemmer F."/>
            <person name="Labrenz M."/>
            <person name="Spormann A.M."/>
            <person name="Op den Camp H."/>
            <person name="Overmann J."/>
            <person name="Amann R."/>
            <person name="Jetten M.S.M."/>
            <person name="Mascher T."/>
            <person name="Medema M.H."/>
            <person name="Devos D.P."/>
            <person name="Kaster A.-K."/>
            <person name="Ovreas L."/>
            <person name="Rohde M."/>
            <person name="Galperin M.Y."/>
            <person name="Jogler C."/>
        </authorList>
    </citation>
    <scope>NUCLEOTIDE SEQUENCE [LARGE SCALE GENOMIC DNA]</scope>
    <source>
        <strain evidence="1 2">Q31a</strain>
    </source>
</reference>
<gene>
    <name evidence="1" type="ORF">Q31a_51200</name>
</gene>
<dbReference type="InterPro" id="IPR038666">
    <property type="entry name" value="SSP1_head-tail_sf"/>
</dbReference>
<name>A0A518GDR7_9BACT</name>